<sequence>MRGVLVRQGNILVGGDSFLAEYFTERRFSTWCIGEIHVSNLVKVNARRDGFEHTEELEAIIEQFGLLGGHLSKIIREYSSRRSKEHSVLHVKRKLELLQEKNIVLDLNHKEELLKTVSRLNKNQSADVLCNIEILDDLLVNKNLKILNPMDLVQMIFKVIQEELKDPLLTSKLLTSVTNRIF</sequence>
<name>A0A645EWH4_9ZZZZ</name>
<organism evidence="1">
    <name type="scientific">bioreactor metagenome</name>
    <dbReference type="NCBI Taxonomy" id="1076179"/>
    <lineage>
        <taxon>unclassified sequences</taxon>
        <taxon>metagenomes</taxon>
        <taxon>ecological metagenomes</taxon>
    </lineage>
</organism>
<protein>
    <submittedName>
        <fullName evidence="1">Uncharacterized protein</fullName>
    </submittedName>
</protein>
<dbReference type="EMBL" id="VSSQ01051481">
    <property type="protein sequence ID" value="MPN05582.1"/>
    <property type="molecule type" value="Genomic_DNA"/>
</dbReference>
<proteinExistence type="predicted"/>
<reference evidence="1" key="1">
    <citation type="submission" date="2019-08" db="EMBL/GenBank/DDBJ databases">
        <authorList>
            <person name="Kucharzyk K."/>
            <person name="Murdoch R.W."/>
            <person name="Higgins S."/>
            <person name="Loffler F."/>
        </authorList>
    </citation>
    <scope>NUCLEOTIDE SEQUENCE</scope>
</reference>
<dbReference type="AlphaFoldDB" id="A0A645EWH4"/>
<comment type="caution">
    <text evidence="1">The sequence shown here is derived from an EMBL/GenBank/DDBJ whole genome shotgun (WGS) entry which is preliminary data.</text>
</comment>
<accession>A0A645EWH4</accession>
<gene>
    <name evidence="1" type="ORF">SDC9_152833</name>
</gene>
<evidence type="ECO:0000313" key="1">
    <source>
        <dbReference type="EMBL" id="MPN05582.1"/>
    </source>
</evidence>